<dbReference type="PROSITE" id="PS51257">
    <property type="entry name" value="PROKAR_LIPOPROTEIN"/>
    <property type="match status" value="1"/>
</dbReference>
<evidence type="ECO:0000313" key="3">
    <source>
        <dbReference type="Proteomes" id="UP000295600"/>
    </source>
</evidence>
<evidence type="ECO:0008006" key="4">
    <source>
        <dbReference type="Google" id="ProtNLM"/>
    </source>
</evidence>
<gene>
    <name evidence="2" type="ORF">EV202_11261</name>
</gene>
<keyword evidence="1" id="KW-0732">Signal</keyword>
<comment type="caution">
    <text evidence="2">The sequence shown here is derived from an EMBL/GenBank/DDBJ whole genome shotgun (WGS) entry which is preliminary data.</text>
</comment>
<accession>A0A4R2LWK3</accession>
<dbReference type="EMBL" id="SLXB01000012">
    <property type="protein sequence ID" value="TCO91647.1"/>
    <property type="molecule type" value="Genomic_DNA"/>
</dbReference>
<evidence type="ECO:0000256" key="1">
    <source>
        <dbReference type="SAM" id="SignalP"/>
    </source>
</evidence>
<dbReference type="Proteomes" id="UP000295600">
    <property type="component" value="Unassembled WGS sequence"/>
</dbReference>
<dbReference type="RefSeq" id="WP_129588282.1">
    <property type="nucleotide sequence ID" value="NZ_CAUSQV010000057.1"/>
</dbReference>
<reference evidence="2 3" key="1">
    <citation type="submission" date="2019-03" db="EMBL/GenBank/DDBJ databases">
        <title>Genomic Encyclopedia of Type Strains, Phase IV (KMG-IV): sequencing the most valuable type-strain genomes for metagenomic binning, comparative biology and taxonomic classification.</title>
        <authorList>
            <person name="Goeker M."/>
        </authorList>
    </citation>
    <scope>NUCLEOTIDE SEQUENCE [LARGE SCALE GENOMIC DNA]</scope>
    <source>
        <strain evidence="2 3">DSM 23917</strain>
    </source>
</reference>
<feature type="chain" id="PRO_5020963735" description="Lipoprotein" evidence="1">
    <location>
        <begin position="18"/>
        <end position="507"/>
    </location>
</feature>
<protein>
    <recommendedName>
        <fullName evidence="4">Lipoprotein</fullName>
    </recommendedName>
</protein>
<feature type="signal peptide" evidence="1">
    <location>
        <begin position="1"/>
        <end position="17"/>
    </location>
</feature>
<dbReference type="AlphaFoldDB" id="A0A4R2LWK3"/>
<evidence type="ECO:0000313" key="2">
    <source>
        <dbReference type="EMBL" id="TCO91647.1"/>
    </source>
</evidence>
<organism evidence="2 3">
    <name type="scientific">Prevotella heparinolytica</name>
    <dbReference type="NCBI Taxonomy" id="28113"/>
    <lineage>
        <taxon>Bacteria</taxon>
        <taxon>Pseudomonadati</taxon>
        <taxon>Bacteroidota</taxon>
        <taxon>Bacteroidia</taxon>
        <taxon>Bacteroidales</taxon>
        <taxon>Bacteroidaceae</taxon>
        <taxon>Bacteroides</taxon>
    </lineage>
</organism>
<sequence>MKRFALATLCFAAMSFAGCTDKSDNPVVDDDVDIVVMPLPETDQMDQTTAQRVTILGSGFSQVAEAFIRRVEHPMTSITDETDAILIKGSDINVLANDDSVAPDIMEAIRQGKKLIIDQPTVRQMRTAAWLVFFQTYPAESNDEYVHIDTGGEEHEDHVCYDMIAIDADGNIYTLNDIFDEDDGEPEQELTPYLNGLHADPLAAWLNEQAEGNNAMSARAATRGASGDLASKMTAQNVTRSYTLKPSNGYESRLTNRSCVFTISTNIWAAYKYDEDADYYLIEQTVLGNSSNFWIGSWKGGNWNYQGFFLSREIVSNTLRKDSHGTLLKNSEGAVLIDYSPTSTTGQHSTTVEESWNLSGSVGVSGSGVEGVLSGGVGGSISNTYTTEDMTITALSMNDDNCLNNAAWQYDINTNNYDFSGWSGYSFRTPPILGTNAFKSAQCWLWKVEHPKNYGDIILHVFLGFDHSFNSYRNKTFSSYSENGNFFNGWYKQDIIIRPPYRETISK</sequence>
<proteinExistence type="predicted"/>
<name>A0A4R2LWK3_9BACE</name>